<dbReference type="PANTHER" id="PTHR43289:SF6">
    <property type="entry name" value="SERINE_THREONINE-PROTEIN KINASE NEKL-3"/>
    <property type="match status" value="1"/>
</dbReference>
<evidence type="ECO:0000256" key="5">
    <source>
        <dbReference type="ARBA" id="ARBA00022777"/>
    </source>
</evidence>
<evidence type="ECO:0000256" key="3">
    <source>
        <dbReference type="ARBA" id="ARBA00022679"/>
    </source>
</evidence>
<dbReference type="InterPro" id="IPR008271">
    <property type="entry name" value="Ser/Thr_kinase_AS"/>
</dbReference>
<keyword evidence="5 11" id="KW-0418">Kinase</keyword>
<evidence type="ECO:0000256" key="9">
    <source>
        <dbReference type="SAM" id="Phobius"/>
    </source>
</evidence>
<comment type="caution">
    <text evidence="11">The sequence shown here is derived from an EMBL/GenBank/DDBJ whole genome shotgun (WGS) entry which is preliminary data.</text>
</comment>
<keyword evidence="2" id="KW-0723">Serine/threonine-protein kinase</keyword>
<evidence type="ECO:0000313" key="12">
    <source>
        <dbReference type="Proteomes" id="UP001601444"/>
    </source>
</evidence>
<feature type="transmembrane region" description="Helical" evidence="9">
    <location>
        <begin position="398"/>
        <end position="421"/>
    </location>
</feature>
<dbReference type="InterPro" id="IPR011009">
    <property type="entry name" value="Kinase-like_dom_sf"/>
</dbReference>
<feature type="compositionally biased region" description="Low complexity" evidence="8">
    <location>
        <begin position="355"/>
        <end position="366"/>
    </location>
</feature>
<dbReference type="Pfam" id="PF00069">
    <property type="entry name" value="Pkinase"/>
    <property type="match status" value="1"/>
</dbReference>
<dbReference type="Gene3D" id="3.30.200.20">
    <property type="entry name" value="Phosphorylase Kinase, domain 1"/>
    <property type="match status" value="1"/>
</dbReference>
<evidence type="ECO:0000313" key="11">
    <source>
        <dbReference type="EMBL" id="MFF0545220.1"/>
    </source>
</evidence>
<organism evidence="11 12">
    <name type="scientific">Nocardia thailandica</name>
    <dbReference type="NCBI Taxonomy" id="257275"/>
    <lineage>
        <taxon>Bacteria</taxon>
        <taxon>Bacillati</taxon>
        <taxon>Actinomycetota</taxon>
        <taxon>Actinomycetes</taxon>
        <taxon>Mycobacteriales</taxon>
        <taxon>Nocardiaceae</taxon>
        <taxon>Nocardia</taxon>
    </lineage>
</organism>
<keyword evidence="6 7" id="KW-0067">ATP-binding</keyword>
<evidence type="ECO:0000256" key="8">
    <source>
        <dbReference type="SAM" id="MobiDB-lite"/>
    </source>
</evidence>
<dbReference type="GO" id="GO:0016301">
    <property type="term" value="F:kinase activity"/>
    <property type="evidence" value="ECO:0007669"/>
    <property type="project" value="UniProtKB-KW"/>
</dbReference>
<keyword evidence="9" id="KW-0472">Membrane</keyword>
<dbReference type="EMBL" id="JBIAMX010000013">
    <property type="protein sequence ID" value="MFF0545220.1"/>
    <property type="molecule type" value="Genomic_DNA"/>
</dbReference>
<dbReference type="PROSITE" id="PS50011">
    <property type="entry name" value="PROTEIN_KINASE_DOM"/>
    <property type="match status" value="1"/>
</dbReference>
<dbReference type="InterPro" id="IPR000719">
    <property type="entry name" value="Prot_kinase_dom"/>
</dbReference>
<name>A0ABW6PSN2_9NOCA</name>
<dbReference type="EC" id="2.7.11.1" evidence="1"/>
<evidence type="ECO:0000256" key="2">
    <source>
        <dbReference type="ARBA" id="ARBA00022527"/>
    </source>
</evidence>
<keyword evidence="4 7" id="KW-0547">Nucleotide-binding</keyword>
<feature type="domain" description="Protein kinase" evidence="10">
    <location>
        <begin position="11"/>
        <end position="273"/>
    </location>
</feature>
<dbReference type="PROSITE" id="PS00108">
    <property type="entry name" value="PROTEIN_KINASE_ST"/>
    <property type="match status" value="1"/>
</dbReference>
<dbReference type="PANTHER" id="PTHR43289">
    <property type="entry name" value="MITOGEN-ACTIVATED PROTEIN KINASE KINASE KINASE 20-RELATED"/>
    <property type="match status" value="1"/>
</dbReference>
<reference evidence="11 12" key="1">
    <citation type="submission" date="2024-10" db="EMBL/GenBank/DDBJ databases">
        <title>The Natural Products Discovery Center: Release of the First 8490 Sequenced Strains for Exploring Actinobacteria Biosynthetic Diversity.</title>
        <authorList>
            <person name="Kalkreuter E."/>
            <person name="Kautsar S.A."/>
            <person name="Yang D."/>
            <person name="Bader C.D."/>
            <person name="Teijaro C.N."/>
            <person name="Fluegel L."/>
            <person name="Davis C.M."/>
            <person name="Simpson J.R."/>
            <person name="Lauterbach L."/>
            <person name="Steele A.D."/>
            <person name="Gui C."/>
            <person name="Meng S."/>
            <person name="Li G."/>
            <person name="Viehrig K."/>
            <person name="Ye F."/>
            <person name="Su P."/>
            <person name="Kiefer A.F."/>
            <person name="Nichols A."/>
            <person name="Cepeda A.J."/>
            <person name="Yan W."/>
            <person name="Fan B."/>
            <person name="Jiang Y."/>
            <person name="Adhikari A."/>
            <person name="Zheng C.-J."/>
            <person name="Schuster L."/>
            <person name="Cowan T.M."/>
            <person name="Smanski M.J."/>
            <person name="Chevrette M.G."/>
            <person name="De Carvalho L.P.S."/>
            <person name="Shen B."/>
        </authorList>
    </citation>
    <scope>NUCLEOTIDE SEQUENCE [LARGE SCALE GENOMIC DNA]</scope>
    <source>
        <strain evidence="11 12">NPDC004045</strain>
    </source>
</reference>
<feature type="region of interest" description="Disordered" evidence="8">
    <location>
        <begin position="326"/>
        <end position="345"/>
    </location>
</feature>
<keyword evidence="3" id="KW-0808">Transferase</keyword>
<dbReference type="Proteomes" id="UP001601444">
    <property type="component" value="Unassembled WGS sequence"/>
</dbReference>
<evidence type="ECO:0000256" key="4">
    <source>
        <dbReference type="ARBA" id="ARBA00022741"/>
    </source>
</evidence>
<dbReference type="RefSeq" id="WP_387701702.1">
    <property type="nucleotide sequence ID" value="NZ_JBIAMX010000013.1"/>
</dbReference>
<sequence>MLAEGVSFAGYRIERELGRGGMGAVYLARHPRLPRRTALKLLSPELFTDRELRARFEREADLAAQLDHPNIVTVFDRGSDEDQLWISMQYIDGVDASALHPDTLHPSRAAQIIAETGAALDYAHRMGVLHRDVKPANILLSRAEGQERIYLTDFGIARLRDDTGHLTQTGTFTATLAYAAPEQLTGVPLDHRADQYSLACTLYTLLTGAAPFEGAGPAAVIQGHLQQPAPPISSRRAGLPAALDPVVAKALAKRPAERYDSCAEFADAVRAVLVAAERPPTPATPYPSAGPGVNYGHSVPHPQVSAPHYARQAGAAPYAAPVAPNPYGGPASHPHPVAPGPAAAQRVPAAQPYVAPARPGPYAARPGYPPTAPRDAGMPAMRPVRPPHRPAGSGATPLLVAFGIVFGLAALLVLLAVLANLG</sequence>
<dbReference type="Gene3D" id="1.10.510.10">
    <property type="entry name" value="Transferase(Phosphotransferase) domain 1"/>
    <property type="match status" value="1"/>
</dbReference>
<keyword evidence="12" id="KW-1185">Reference proteome</keyword>
<evidence type="ECO:0000256" key="6">
    <source>
        <dbReference type="ARBA" id="ARBA00022840"/>
    </source>
</evidence>
<accession>A0ABW6PSN2</accession>
<dbReference type="PROSITE" id="PS00107">
    <property type="entry name" value="PROTEIN_KINASE_ATP"/>
    <property type="match status" value="1"/>
</dbReference>
<feature type="binding site" evidence="7">
    <location>
        <position position="40"/>
    </location>
    <ligand>
        <name>ATP</name>
        <dbReference type="ChEBI" id="CHEBI:30616"/>
    </ligand>
</feature>
<keyword evidence="9" id="KW-1133">Transmembrane helix</keyword>
<dbReference type="InterPro" id="IPR017441">
    <property type="entry name" value="Protein_kinase_ATP_BS"/>
</dbReference>
<dbReference type="SUPFAM" id="SSF56112">
    <property type="entry name" value="Protein kinase-like (PK-like)"/>
    <property type="match status" value="1"/>
</dbReference>
<feature type="region of interest" description="Disordered" evidence="8">
    <location>
        <begin position="355"/>
        <end position="379"/>
    </location>
</feature>
<evidence type="ECO:0000259" key="10">
    <source>
        <dbReference type="PROSITE" id="PS50011"/>
    </source>
</evidence>
<dbReference type="CDD" id="cd14014">
    <property type="entry name" value="STKc_PknB_like"/>
    <property type="match status" value="1"/>
</dbReference>
<dbReference type="SMART" id="SM00220">
    <property type="entry name" value="S_TKc"/>
    <property type="match status" value="1"/>
</dbReference>
<protein>
    <recommendedName>
        <fullName evidence="1">non-specific serine/threonine protein kinase</fullName>
        <ecNumber evidence="1">2.7.11.1</ecNumber>
    </recommendedName>
</protein>
<keyword evidence="9" id="KW-0812">Transmembrane</keyword>
<evidence type="ECO:0000256" key="1">
    <source>
        <dbReference type="ARBA" id="ARBA00012513"/>
    </source>
</evidence>
<evidence type="ECO:0000256" key="7">
    <source>
        <dbReference type="PROSITE-ProRule" id="PRU10141"/>
    </source>
</evidence>
<proteinExistence type="predicted"/>
<gene>
    <name evidence="11" type="ORF">ACFYTF_20510</name>
</gene>